<dbReference type="InterPro" id="IPR041855">
    <property type="entry name" value="Lysin_B_C_ter"/>
</dbReference>
<dbReference type="RefSeq" id="YP_009198225.1">
    <property type="nucleotide sequence ID" value="NC_028794.1"/>
</dbReference>
<reference evidence="1 2" key="1">
    <citation type="submission" date="2014-07" db="EMBL/GenBank/DDBJ databases">
        <authorList>
            <person name="Edwards J.M."/>
            <person name="Maric E."/>
            <person name="Piro B.S."/>
            <person name="Zarchy R.E."/>
            <person name="Bollivar D.W."/>
            <person name="Anders K.R."/>
            <person name="Braun M.A."/>
            <person name="Delesalle V.A."/>
            <person name="Hughes L.E."/>
            <person name="Ware V.C."/>
            <person name="Bradley K.W."/>
            <person name="Barker L.P."/>
            <person name="Asai D.J."/>
            <person name="Bowman C.A."/>
            <person name="Russell D.A."/>
            <person name="Pope W.H."/>
            <person name="Jacobs-Sera D."/>
            <person name="Hendrix R.W."/>
            <person name="Hatfull G.F."/>
        </authorList>
    </citation>
    <scope>NUCLEOTIDE SEQUENCE [LARGE SCALE GENOMIC DNA]</scope>
</reference>
<dbReference type="OrthoDB" id="4625at10239"/>
<protein>
    <submittedName>
        <fullName evidence="1">Lysin B</fullName>
    </submittedName>
</protein>
<dbReference type="SUPFAM" id="SSF53474">
    <property type="entry name" value="alpha/beta-Hydrolases"/>
    <property type="match status" value="1"/>
</dbReference>
<sequence>MSLKVGSSGEIVNRWIRVMKARFASYAGKLREDAYFGLDDAEVQREYERRTHQTPDGIVTDGDLAYLLPAKPWLFTVHGTGMPDPLGPGLPADVARDVLDIYRWQPIGNYPAAAFPMKPSYDKAIAELVLQIDLKLAGNNDEFSMAGYSQGAIAVAYVLKHEILNPKGRLHKYVHRLKKVVMWGNPMRQKGFAHFDEWIHPVAAPDTMGILEDRLENLEQAMQEYGFEVRDYAHDGDMYASIKEDDMHEYEVAIGRIVMTVKGFWGGKDSVVAQLGELAGHPLRESIAMAKAIIDAIGFLAKATKGEQWPHLYNRYPAVAFLRQP</sequence>
<dbReference type="GeneID" id="26625367"/>
<accession>A0A076YHI3</accession>
<proteinExistence type="predicted"/>
<keyword evidence="2" id="KW-1185">Reference proteome</keyword>
<dbReference type="KEGG" id="vg:26625367"/>
<dbReference type="Proteomes" id="UP000207645">
    <property type="component" value="Segment"/>
</dbReference>
<name>A0A076YHI3_9CAUD</name>
<organism evidence="1 2">
    <name type="scientific">Mycobacterium phage Piro94</name>
    <dbReference type="NCBI Taxonomy" id="1527520"/>
    <lineage>
        <taxon>Viruses</taxon>
        <taxon>Duplodnaviria</taxon>
        <taxon>Heunggongvirae</taxon>
        <taxon>Uroviricota</taxon>
        <taxon>Caudoviricetes</taxon>
        <taxon>Turbidovirus</taxon>
        <taxon>Turbidovirus piro94</taxon>
    </lineage>
</organism>
<gene>
    <name evidence="1" type="ORF">PBI_PIRO94_12</name>
</gene>
<evidence type="ECO:0000313" key="1">
    <source>
        <dbReference type="EMBL" id="AIK67728.1"/>
    </source>
</evidence>
<dbReference type="Gene3D" id="1.10.10.1120">
    <property type="entry name" value="Lysin B, C-terminal linker domain"/>
    <property type="match status" value="1"/>
</dbReference>
<dbReference type="EMBL" id="KM197169">
    <property type="protein sequence ID" value="AIK67728.1"/>
    <property type="molecule type" value="Genomic_DNA"/>
</dbReference>
<evidence type="ECO:0000313" key="2">
    <source>
        <dbReference type="Proteomes" id="UP000207645"/>
    </source>
</evidence>
<dbReference type="Gene3D" id="3.40.50.1820">
    <property type="entry name" value="alpha/beta hydrolase"/>
    <property type="match status" value="1"/>
</dbReference>
<dbReference type="InterPro" id="IPR029058">
    <property type="entry name" value="AB_hydrolase_fold"/>
</dbReference>